<evidence type="ECO:0000313" key="21">
    <source>
        <dbReference type="Proteomes" id="UP000501602"/>
    </source>
</evidence>
<dbReference type="InterPro" id="IPR005785">
    <property type="entry name" value="B_amino_transI"/>
</dbReference>
<comment type="function">
    <text evidence="2 19">Acts on leucine, isoleucine and valine.</text>
</comment>
<keyword evidence="13 19" id="KW-0100">Branched-chain amino acid biosynthesis</keyword>
<keyword evidence="9 19" id="KW-0032">Aminotransferase</keyword>
<dbReference type="KEGG" id="fes:HER31_14805"/>
<dbReference type="GO" id="GO:0009098">
    <property type="term" value="P:L-leucine biosynthetic process"/>
    <property type="evidence" value="ECO:0007669"/>
    <property type="project" value="UniProtKB-UniPathway"/>
</dbReference>
<evidence type="ECO:0000256" key="17">
    <source>
        <dbReference type="RuleBase" id="RU004106"/>
    </source>
</evidence>
<dbReference type="GO" id="GO:0005829">
    <property type="term" value="C:cytosol"/>
    <property type="evidence" value="ECO:0007669"/>
    <property type="project" value="TreeGrafter"/>
</dbReference>
<dbReference type="Gene3D" id="3.30.470.10">
    <property type="match status" value="1"/>
</dbReference>
<dbReference type="UniPathway" id="UPA00047">
    <property type="reaction ID" value="UER00058"/>
</dbReference>
<dbReference type="SUPFAM" id="SSF56752">
    <property type="entry name" value="D-aminoacid aminotransferase-like PLP-dependent enzymes"/>
    <property type="match status" value="1"/>
</dbReference>
<keyword evidence="10 19" id="KW-0028">Amino-acid biosynthesis</keyword>
<evidence type="ECO:0000256" key="2">
    <source>
        <dbReference type="ARBA" id="ARBA00003109"/>
    </source>
</evidence>
<comment type="similarity">
    <text evidence="6 17">Belongs to the class-IV pyridoxal-phosphate-dependent aminotransferase family.</text>
</comment>
<evidence type="ECO:0000313" key="20">
    <source>
        <dbReference type="EMBL" id="QIZ78053.1"/>
    </source>
</evidence>
<reference evidence="20 21" key="1">
    <citation type="submission" date="2020-04" db="EMBL/GenBank/DDBJ databases">
        <title>Ferrimonas sp. S7 isolated from sea water.</title>
        <authorList>
            <person name="Bae S.S."/>
            <person name="Baek K."/>
        </authorList>
    </citation>
    <scope>NUCLEOTIDE SEQUENCE [LARGE SCALE GENOMIC DNA]</scope>
    <source>
        <strain evidence="20 21">S7</strain>
    </source>
</reference>
<name>A0A6H1UIB3_9GAMM</name>
<dbReference type="InterPro" id="IPR050571">
    <property type="entry name" value="Class-IV_PLP-Dep_Aminotrnsfr"/>
</dbReference>
<evidence type="ECO:0000256" key="14">
    <source>
        <dbReference type="ARBA" id="ARBA00048212"/>
    </source>
</evidence>
<dbReference type="Proteomes" id="UP000501602">
    <property type="component" value="Chromosome"/>
</dbReference>
<proteinExistence type="inferred from homology"/>
<dbReference type="NCBIfam" id="TIGR01122">
    <property type="entry name" value="ilvE_I"/>
    <property type="match status" value="1"/>
</dbReference>
<evidence type="ECO:0000256" key="6">
    <source>
        <dbReference type="ARBA" id="ARBA00009320"/>
    </source>
</evidence>
<dbReference type="UniPathway" id="UPA00049">
    <property type="reaction ID" value="UER00062"/>
</dbReference>
<evidence type="ECO:0000256" key="9">
    <source>
        <dbReference type="ARBA" id="ARBA00022576"/>
    </source>
</evidence>
<dbReference type="PROSITE" id="PS00770">
    <property type="entry name" value="AA_TRANSFER_CLASS_4"/>
    <property type="match status" value="1"/>
</dbReference>
<comment type="catalytic activity">
    <reaction evidence="16 19">
        <text>L-leucine + 2-oxoglutarate = 4-methyl-2-oxopentanoate + L-glutamate</text>
        <dbReference type="Rhea" id="RHEA:18321"/>
        <dbReference type="ChEBI" id="CHEBI:16810"/>
        <dbReference type="ChEBI" id="CHEBI:17865"/>
        <dbReference type="ChEBI" id="CHEBI:29985"/>
        <dbReference type="ChEBI" id="CHEBI:57427"/>
        <dbReference type="EC" id="2.6.1.42"/>
    </reaction>
</comment>
<evidence type="ECO:0000256" key="19">
    <source>
        <dbReference type="RuleBase" id="RU364094"/>
    </source>
</evidence>
<dbReference type="InterPro" id="IPR033939">
    <property type="entry name" value="BCAT_family"/>
</dbReference>
<sequence>MNQAEQIWFNGEFMPFADAKIHVMSHALHYGSSVFEGIRAYHTPKGSAIFRLEEHIQRLFDSAKIYRMPIPYNQDTINQACRDAVYNNGLDSAYIRPLAFYGNVGLGLNVPLGSEAEVMIAAFPWNAYLGADSIEQGVDVCISSWNRLAANTMPTGAKAGGNYLSSQLISGEAKRHGYAEGIALDINGQISEGAGENLFVVKNGVLITPPTTAAILPGITRDTIITLARDNGLEVKEESIAREALYLADELFMTGTAAEIVPVRSVDGIELGDGQRGPITAQIQQLFFGLFDGSTEDKWGWLDYVAPQQDCEQSFEAHTAATVL</sequence>
<dbReference type="GO" id="GO:0009097">
    <property type="term" value="P:isoleucine biosynthetic process"/>
    <property type="evidence" value="ECO:0007669"/>
    <property type="project" value="UniProtKB-UniPathway"/>
</dbReference>
<comment type="catalytic activity">
    <reaction evidence="15 19">
        <text>L-isoleucine + 2-oxoglutarate = (S)-3-methyl-2-oxopentanoate + L-glutamate</text>
        <dbReference type="Rhea" id="RHEA:24801"/>
        <dbReference type="ChEBI" id="CHEBI:16810"/>
        <dbReference type="ChEBI" id="CHEBI:29985"/>
        <dbReference type="ChEBI" id="CHEBI:35146"/>
        <dbReference type="ChEBI" id="CHEBI:58045"/>
        <dbReference type="EC" id="2.6.1.42"/>
    </reaction>
</comment>
<gene>
    <name evidence="19" type="primary">ilvE</name>
    <name evidence="20" type="ORF">HER31_14805</name>
</gene>
<keyword evidence="11 19" id="KW-0808">Transferase</keyword>
<dbReference type="FunFam" id="3.20.10.10:FF:000001">
    <property type="entry name" value="Branched-chain-amino-acid aminotransferase"/>
    <property type="match status" value="1"/>
</dbReference>
<evidence type="ECO:0000256" key="4">
    <source>
        <dbReference type="ARBA" id="ARBA00004931"/>
    </source>
</evidence>
<evidence type="ECO:0000256" key="8">
    <source>
        <dbReference type="ARBA" id="ARBA00018179"/>
    </source>
</evidence>
<comment type="cofactor">
    <cofactor evidence="1 18">
        <name>pyridoxal 5'-phosphate</name>
        <dbReference type="ChEBI" id="CHEBI:597326"/>
    </cofactor>
</comment>
<dbReference type="RefSeq" id="WP_168661645.1">
    <property type="nucleotide sequence ID" value="NZ_CP051180.1"/>
</dbReference>
<dbReference type="Gene3D" id="3.20.10.10">
    <property type="entry name" value="D-amino Acid Aminotransferase, subunit A, domain 2"/>
    <property type="match status" value="1"/>
</dbReference>
<evidence type="ECO:0000256" key="13">
    <source>
        <dbReference type="ARBA" id="ARBA00023304"/>
    </source>
</evidence>
<evidence type="ECO:0000256" key="18">
    <source>
        <dbReference type="RuleBase" id="RU004516"/>
    </source>
</evidence>
<dbReference type="UniPathway" id="UPA00048">
    <property type="reaction ID" value="UER00073"/>
</dbReference>
<dbReference type="CDD" id="cd01557">
    <property type="entry name" value="BCAT_beta_family"/>
    <property type="match status" value="1"/>
</dbReference>
<dbReference type="EMBL" id="CP051180">
    <property type="protein sequence ID" value="QIZ78053.1"/>
    <property type="molecule type" value="Genomic_DNA"/>
</dbReference>
<dbReference type="Pfam" id="PF01063">
    <property type="entry name" value="Aminotran_4"/>
    <property type="match status" value="1"/>
</dbReference>
<dbReference type="GO" id="GO:0009099">
    <property type="term" value="P:L-valine biosynthetic process"/>
    <property type="evidence" value="ECO:0007669"/>
    <property type="project" value="UniProtKB-UniPathway"/>
</dbReference>
<dbReference type="PANTHER" id="PTHR42743">
    <property type="entry name" value="AMINO-ACID AMINOTRANSFERASE"/>
    <property type="match status" value="1"/>
</dbReference>
<evidence type="ECO:0000256" key="15">
    <source>
        <dbReference type="ARBA" id="ARBA00048798"/>
    </source>
</evidence>
<evidence type="ECO:0000256" key="7">
    <source>
        <dbReference type="ARBA" id="ARBA00013053"/>
    </source>
</evidence>
<dbReference type="GO" id="GO:0006532">
    <property type="term" value="P:aspartate biosynthetic process"/>
    <property type="evidence" value="ECO:0007669"/>
    <property type="project" value="TreeGrafter"/>
</dbReference>
<accession>A0A6H1UIB3</accession>
<evidence type="ECO:0000256" key="16">
    <source>
        <dbReference type="ARBA" id="ARBA00049229"/>
    </source>
</evidence>
<comment type="catalytic activity">
    <reaction evidence="14 19">
        <text>L-valine + 2-oxoglutarate = 3-methyl-2-oxobutanoate + L-glutamate</text>
        <dbReference type="Rhea" id="RHEA:24813"/>
        <dbReference type="ChEBI" id="CHEBI:11851"/>
        <dbReference type="ChEBI" id="CHEBI:16810"/>
        <dbReference type="ChEBI" id="CHEBI:29985"/>
        <dbReference type="ChEBI" id="CHEBI:57762"/>
        <dbReference type="EC" id="2.6.1.42"/>
    </reaction>
</comment>
<protein>
    <recommendedName>
        <fullName evidence="8 19">Branched-chain-amino-acid aminotransferase</fullName>
        <shortName evidence="19">BCAT</shortName>
        <ecNumber evidence="7 19">2.6.1.42</ecNumber>
    </recommendedName>
</protein>
<evidence type="ECO:0000256" key="5">
    <source>
        <dbReference type="ARBA" id="ARBA00005072"/>
    </source>
</evidence>
<dbReference type="InterPro" id="IPR036038">
    <property type="entry name" value="Aminotransferase-like"/>
</dbReference>
<evidence type="ECO:0000256" key="1">
    <source>
        <dbReference type="ARBA" id="ARBA00001933"/>
    </source>
</evidence>
<dbReference type="InterPro" id="IPR043132">
    <property type="entry name" value="BCAT-like_C"/>
</dbReference>
<dbReference type="AlphaFoldDB" id="A0A6H1UIB3"/>
<organism evidence="20 21">
    <name type="scientific">Ferrimonas lipolytica</name>
    <dbReference type="NCBI Taxonomy" id="2724191"/>
    <lineage>
        <taxon>Bacteria</taxon>
        <taxon>Pseudomonadati</taxon>
        <taxon>Pseudomonadota</taxon>
        <taxon>Gammaproteobacteria</taxon>
        <taxon>Alteromonadales</taxon>
        <taxon>Ferrimonadaceae</taxon>
        <taxon>Ferrimonas</taxon>
    </lineage>
</organism>
<dbReference type="InterPro" id="IPR018300">
    <property type="entry name" value="Aminotrans_IV_CS"/>
</dbReference>
<comment type="pathway">
    <text evidence="4 19">Amino-acid biosynthesis; L-valine biosynthesis; L-valine from pyruvate: step 4/4.</text>
</comment>
<dbReference type="EC" id="2.6.1.42" evidence="7 19"/>
<dbReference type="InterPro" id="IPR043131">
    <property type="entry name" value="BCAT-like_N"/>
</dbReference>
<comment type="pathway">
    <text evidence="5 19">Amino-acid biosynthesis; L-leucine biosynthesis; L-leucine from 3-methyl-2-oxobutanoate: step 4/4.</text>
</comment>
<comment type="pathway">
    <text evidence="3 19">Amino-acid biosynthesis; L-isoleucine biosynthesis; L-isoleucine from 2-oxobutanoate: step 4/4.</text>
</comment>
<evidence type="ECO:0000256" key="12">
    <source>
        <dbReference type="ARBA" id="ARBA00022898"/>
    </source>
</evidence>
<evidence type="ECO:0000256" key="11">
    <source>
        <dbReference type="ARBA" id="ARBA00022679"/>
    </source>
</evidence>
<keyword evidence="21" id="KW-1185">Reference proteome</keyword>
<evidence type="ECO:0000256" key="3">
    <source>
        <dbReference type="ARBA" id="ARBA00004824"/>
    </source>
</evidence>
<dbReference type="PANTHER" id="PTHR42743:SF11">
    <property type="entry name" value="AMINODEOXYCHORISMATE LYASE"/>
    <property type="match status" value="1"/>
</dbReference>
<evidence type="ECO:0000256" key="10">
    <source>
        <dbReference type="ARBA" id="ARBA00022605"/>
    </source>
</evidence>
<dbReference type="GO" id="GO:0004084">
    <property type="term" value="F:branched-chain-amino-acid transaminase activity"/>
    <property type="evidence" value="ECO:0007669"/>
    <property type="project" value="UniProtKB-EC"/>
</dbReference>
<dbReference type="InterPro" id="IPR001544">
    <property type="entry name" value="Aminotrans_IV"/>
</dbReference>
<keyword evidence="12 18" id="KW-0663">Pyridoxal phosphate</keyword>
<dbReference type="NCBIfam" id="NF005146">
    <property type="entry name" value="PRK06606.1"/>
    <property type="match status" value="1"/>
</dbReference>